<dbReference type="Proteomes" id="UP000015961">
    <property type="component" value="Unassembled WGS sequence"/>
</dbReference>
<dbReference type="OrthoDB" id="9808398at2"/>
<dbReference type="EC" id="4.2.99.20" evidence="3"/>
<name>S0PCL1_9ENTE</name>
<dbReference type="Pfam" id="PF00561">
    <property type="entry name" value="Abhydrolase_1"/>
    <property type="match status" value="1"/>
</dbReference>
<evidence type="ECO:0000313" key="5">
    <source>
        <dbReference type="EMBL" id="EOT86216.1"/>
    </source>
</evidence>
<comment type="similarity">
    <text evidence="3">Belongs to the AB hydrolase superfamily. MenH family.</text>
</comment>
<dbReference type="PANTHER" id="PTHR42916">
    <property type="entry name" value="2-SUCCINYL-5-ENOLPYRUVYL-6-HYDROXY-3-CYCLOHEXENE-1-CARBOXYLATE SYNTHASE"/>
    <property type="match status" value="1"/>
</dbReference>
<dbReference type="HAMAP" id="MF_01660">
    <property type="entry name" value="MenH"/>
    <property type="match status" value="1"/>
</dbReference>
<proteinExistence type="inferred from homology"/>
<dbReference type="UniPathway" id="UPA01057">
    <property type="reaction ID" value="UER00900"/>
</dbReference>
<sequence>MNKYHYEWLNGWNKTRPTLMCLHGFTGTLHTFDCLRDVTDYNILGIDLIGHGKTQSVEPTDYSMLQVVKELVALKQHLLPEEKVVVLGYSMGARVALAFAMSHPEMIEKLILESGSPGLKTVEEQETRRKHDAKLAERLQTRPLVEFIDFWQELPLFQTQKALPQATQQKVRQERLTQDPLMLAYSLLYMGTGSQIEYWSTLQTLQVPTLYLAGTKDQKFCQIGQEMSTIAPNIIYQELHAGHCIHLEQPDAFCQRIENFLESR</sequence>
<comment type="function">
    <text evidence="3">Catalyzes a proton abstraction reaction that results in 2,5-elimination of pyruvate from 2-succinyl-5-enolpyruvyl-6-hydroxy-3-cyclohexene-1-carboxylate (SEPHCHC) and the formation of 2-succinyl-6-hydroxy-2,4-cyclohexadiene-1-carboxylate (SHCHC).</text>
</comment>
<dbReference type="Gene3D" id="3.40.50.1820">
    <property type="entry name" value="alpha/beta hydrolase"/>
    <property type="match status" value="1"/>
</dbReference>
<evidence type="ECO:0000256" key="2">
    <source>
        <dbReference type="ARBA" id="ARBA00023239"/>
    </source>
</evidence>
<dbReference type="UniPathway" id="UPA00079"/>
<dbReference type="SUPFAM" id="SSF53474">
    <property type="entry name" value="alpha/beta-Hydrolases"/>
    <property type="match status" value="1"/>
</dbReference>
<protein>
    <recommendedName>
        <fullName evidence="3">Putative 2-succinyl-6-hydroxy-2,4-cyclohexadiene-1-carboxylate synthase</fullName>
        <shortName evidence="3">SHCHC synthase</shortName>
        <ecNumber evidence="3">4.2.99.20</ecNumber>
    </recommendedName>
</protein>
<dbReference type="InterPro" id="IPR029058">
    <property type="entry name" value="AB_hydrolase_fold"/>
</dbReference>
<comment type="caution">
    <text evidence="5">The sequence shown here is derived from an EMBL/GenBank/DDBJ whole genome shotgun (WGS) entry which is preliminary data.</text>
</comment>
<dbReference type="AlphaFoldDB" id="S0PCL1"/>
<comment type="subunit">
    <text evidence="3">Monomer.</text>
</comment>
<feature type="domain" description="AB hydrolase-1" evidence="4">
    <location>
        <begin position="17"/>
        <end position="250"/>
    </location>
</feature>
<comment type="catalytic activity">
    <reaction evidence="3">
        <text>5-enolpyruvoyl-6-hydroxy-2-succinyl-cyclohex-3-ene-1-carboxylate = (1R,6R)-6-hydroxy-2-succinyl-cyclohexa-2,4-diene-1-carboxylate + pyruvate</text>
        <dbReference type="Rhea" id="RHEA:25597"/>
        <dbReference type="ChEBI" id="CHEBI:15361"/>
        <dbReference type="ChEBI" id="CHEBI:58689"/>
        <dbReference type="ChEBI" id="CHEBI:58818"/>
        <dbReference type="EC" id="4.2.99.20"/>
    </reaction>
</comment>
<accession>S0PCL1</accession>
<dbReference type="InterPro" id="IPR022485">
    <property type="entry name" value="SHCHC_synthase_MenH"/>
</dbReference>
<dbReference type="RefSeq" id="WP_016186057.1">
    <property type="nucleotide sequence ID" value="NZ_ASWO01000003.1"/>
</dbReference>
<dbReference type="InterPro" id="IPR000073">
    <property type="entry name" value="AB_hydrolase_1"/>
</dbReference>
<gene>
    <name evidence="3" type="primary">menH</name>
    <name evidence="5" type="ORF">I573_00969</name>
</gene>
<comment type="pathway">
    <text evidence="3">Quinol/quinone metabolism; 1,4-dihydroxy-2-naphthoate biosynthesis; 1,4-dihydroxy-2-naphthoate from chorismate: step 3/7.</text>
</comment>
<evidence type="ECO:0000256" key="1">
    <source>
        <dbReference type="ARBA" id="ARBA00022428"/>
    </source>
</evidence>
<reference evidence="5 6" key="1">
    <citation type="submission" date="2013-03" db="EMBL/GenBank/DDBJ databases">
        <title>The Genome Sequence of Enterococcus sulfureus ATCC_49903 (PacBio/Illumina hybrid assembly).</title>
        <authorList>
            <consortium name="The Broad Institute Genomics Platform"/>
            <consortium name="The Broad Institute Genome Sequencing Center for Infectious Disease"/>
            <person name="Earl A."/>
            <person name="Russ C."/>
            <person name="Gilmore M."/>
            <person name="Surin D."/>
            <person name="Walker B."/>
            <person name="Young S."/>
            <person name="Zeng Q."/>
            <person name="Gargeya S."/>
            <person name="Fitzgerald M."/>
            <person name="Haas B."/>
            <person name="Abouelleil A."/>
            <person name="Allen A.W."/>
            <person name="Alvarado L."/>
            <person name="Arachchi H.M."/>
            <person name="Berlin A.M."/>
            <person name="Chapman S.B."/>
            <person name="Gainer-Dewar J."/>
            <person name="Goldberg J."/>
            <person name="Griggs A."/>
            <person name="Gujja S."/>
            <person name="Hansen M."/>
            <person name="Howarth C."/>
            <person name="Imamovic A."/>
            <person name="Ireland A."/>
            <person name="Larimer J."/>
            <person name="McCowan C."/>
            <person name="Murphy C."/>
            <person name="Pearson M."/>
            <person name="Poon T.W."/>
            <person name="Priest M."/>
            <person name="Roberts A."/>
            <person name="Saif S."/>
            <person name="Shea T."/>
            <person name="Sisk P."/>
            <person name="Sykes S."/>
            <person name="Wortman J."/>
            <person name="Nusbaum C."/>
            <person name="Birren B."/>
        </authorList>
    </citation>
    <scope>NUCLEOTIDE SEQUENCE [LARGE SCALE GENOMIC DNA]</scope>
    <source>
        <strain evidence="5 6">ATCC 49903</strain>
    </source>
</reference>
<dbReference type="eggNOG" id="COG2267">
    <property type="taxonomic scope" value="Bacteria"/>
</dbReference>
<evidence type="ECO:0000256" key="3">
    <source>
        <dbReference type="HAMAP-Rule" id="MF_01660"/>
    </source>
</evidence>
<dbReference type="GO" id="GO:0009234">
    <property type="term" value="P:menaquinone biosynthetic process"/>
    <property type="evidence" value="ECO:0007669"/>
    <property type="project" value="UniProtKB-UniRule"/>
</dbReference>
<comment type="pathway">
    <text evidence="3">Quinol/quinone metabolism; menaquinone biosynthesis.</text>
</comment>
<evidence type="ECO:0000313" key="6">
    <source>
        <dbReference type="Proteomes" id="UP000015961"/>
    </source>
</evidence>
<keyword evidence="1 3" id="KW-0474">Menaquinone biosynthesis</keyword>
<dbReference type="PATRIC" id="fig|1140003.3.peg.1566"/>
<dbReference type="STRING" id="1140003.OMY_01620"/>
<keyword evidence="6" id="KW-1185">Reference proteome</keyword>
<organism evidence="5 6">
    <name type="scientific">Enterococcus sulfureus ATCC 49903</name>
    <dbReference type="NCBI Taxonomy" id="1140003"/>
    <lineage>
        <taxon>Bacteria</taxon>
        <taxon>Bacillati</taxon>
        <taxon>Bacillota</taxon>
        <taxon>Bacilli</taxon>
        <taxon>Lactobacillales</taxon>
        <taxon>Enterococcaceae</taxon>
        <taxon>Enterococcus</taxon>
    </lineage>
</organism>
<dbReference type="PRINTS" id="PR00111">
    <property type="entry name" value="ABHYDROLASE"/>
</dbReference>
<dbReference type="GO" id="GO:0070205">
    <property type="term" value="F:2-succinyl-6-hydroxy-2,4-cyclohexadiene-1-carboxylate synthase activity"/>
    <property type="evidence" value="ECO:0007669"/>
    <property type="project" value="UniProtKB-UniRule"/>
</dbReference>
<dbReference type="EMBL" id="ASWO01000003">
    <property type="protein sequence ID" value="EOT86216.1"/>
    <property type="molecule type" value="Genomic_DNA"/>
</dbReference>
<keyword evidence="2 3" id="KW-0456">Lyase</keyword>
<dbReference type="PANTHER" id="PTHR42916:SF1">
    <property type="entry name" value="PROTEIN PHYLLO, CHLOROPLASTIC"/>
    <property type="match status" value="1"/>
</dbReference>
<evidence type="ECO:0000259" key="4">
    <source>
        <dbReference type="Pfam" id="PF00561"/>
    </source>
</evidence>
<dbReference type="NCBIfam" id="TIGR03695">
    <property type="entry name" value="menH_SHCHC"/>
    <property type="match status" value="1"/>
</dbReference>